<evidence type="ECO:0000256" key="3">
    <source>
        <dbReference type="SAM" id="Phobius"/>
    </source>
</evidence>
<feature type="transmembrane region" description="Helical" evidence="3">
    <location>
        <begin position="173"/>
        <end position="196"/>
    </location>
</feature>
<dbReference type="EMBL" id="HBFP01008755">
    <property type="protein sequence ID" value="CAD8821887.1"/>
    <property type="molecule type" value="Transcribed_RNA"/>
</dbReference>
<keyword evidence="1" id="KW-0175">Coiled coil</keyword>
<feature type="transmembrane region" description="Helical" evidence="3">
    <location>
        <begin position="363"/>
        <end position="384"/>
    </location>
</feature>
<sequence length="661" mass="71110">MGEMSRKSEENIPLLEKKANEDDRISIEKDTLGISHSEQIELCRIRWITAVPMCCLLMLLFGVSYGLAMFSLPIKDRSVVLLSAFTGGLGVQSFCVAVCVLVGGYVLDTYPSRMKTVLLIGLSIVILTISGMIYGLSANHPLLLYWCTAISGFGLGSVYIVGVELAARWMPEAIGIAMGLGMGSIGLGSIFGSQIFSLFVQIMSIEQGFFSGMVLFVAPVLILLPFISFPPPTFNPASVTAAAPPAPSDAVESSNTTSPNHEHEHHSDYAPRLVGRKLGLSLLKQPSLWFLVVLVASLCGPGYGALVSFPSILGVSFSVGQSQAASLFALLQVLGMIARFGAGFCVDYIGFGYGYFSSGAKNMAILMLTLNSLGLFLAPVFQYYGYFQCFFACIVMIYVSFSACSIVAAVLARQIFSPANSSLVFGIAGGLFAGFCTMVFSLLSAGVLSSAQEKARIAAMDSGLDSVVIPSSAFTPYFHICGAFCLLGLFSTLVLPRCAAAFELVSKQGDKIVFIEREEKDLPDLSAILPTLKPEDESEVGSTGHRREESMLSVVGEWLDEFHETFLQDADGLTVNQVIHSDLVPLEQEELEELEQEILMEEKEEAEAAEETFAELAAPAIEASYASSFAMMGGFSMAATHYDAYLVKAAAQEEMNQENNP</sequence>
<evidence type="ECO:0000256" key="2">
    <source>
        <dbReference type="SAM" id="MobiDB-lite"/>
    </source>
</evidence>
<proteinExistence type="predicted"/>
<dbReference type="InterPro" id="IPR011701">
    <property type="entry name" value="MFS"/>
</dbReference>
<feature type="region of interest" description="Disordered" evidence="2">
    <location>
        <begin position="245"/>
        <end position="268"/>
    </location>
</feature>
<dbReference type="Pfam" id="PF07690">
    <property type="entry name" value="MFS_1"/>
    <property type="match status" value="1"/>
</dbReference>
<organism evidence="4">
    <name type="scientific">Timspurckia oligopyrenoides</name>
    <dbReference type="NCBI Taxonomy" id="708627"/>
    <lineage>
        <taxon>Eukaryota</taxon>
        <taxon>Rhodophyta</taxon>
        <taxon>Bangiophyceae</taxon>
        <taxon>Porphyridiales</taxon>
        <taxon>Porphyridiaceae</taxon>
        <taxon>Timspurckia</taxon>
    </lineage>
</organism>
<reference evidence="4" key="1">
    <citation type="submission" date="2021-01" db="EMBL/GenBank/DDBJ databases">
        <authorList>
            <person name="Corre E."/>
            <person name="Pelletier E."/>
            <person name="Niang G."/>
            <person name="Scheremetjew M."/>
            <person name="Finn R."/>
            <person name="Kale V."/>
            <person name="Holt S."/>
            <person name="Cochrane G."/>
            <person name="Meng A."/>
            <person name="Brown T."/>
            <person name="Cohen L."/>
        </authorList>
    </citation>
    <scope>NUCLEOTIDE SEQUENCE</scope>
    <source>
        <strain evidence="4">CCMP3278</strain>
    </source>
</reference>
<feature type="compositionally biased region" description="Low complexity" evidence="2">
    <location>
        <begin position="245"/>
        <end position="254"/>
    </location>
</feature>
<feature type="transmembrane region" description="Helical" evidence="3">
    <location>
        <begin position="143"/>
        <end position="161"/>
    </location>
</feature>
<feature type="coiled-coil region" evidence="1">
    <location>
        <begin position="584"/>
        <end position="612"/>
    </location>
</feature>
<feature type="transmembrane region" description="Helical" evidence="3">
    <location>
        <begin position="117"/>
        <end position="137"/>
    </location>
</feature>
<keyword evidence="3" id="KW-0472">Membrane</keyword>
<evidence type="ECO:0008006" key="5">
    <source>
        <dbReference type="Google" id="ProtNLM"/>
    </source>
</evidence>
<evidence type="ECO:0000256" key="1">
    <source>
        <dbReference type="SAM" id="Coils"/>
    </source>
</evidence>
<dbReference type="InterPro" id="IPR036259">
    <property type="entry name" value="MFS_trans_sf"/>
</dbReference>
<dbReference type="Gene3D" id="1.20.1250.20">
    <property type="entry name" value="MFS general substrate transporter like domains"/>
    <property type="match status" value="1"/>
</dbReference>
<feature type="transmembrane region" description="Helical" evidence="3">
    <location>
        <begin position="288"/>
        <end position="309"/>
    </location>
</feature>
<evidence type="ECO:0000313" key="4">
    <source>
        <dbReference type="EMBL" id="CAD8821887.1"/>
    </source>
</evidence>
<feature type="transmembrane region" description="Helical" evidence="3">
    <location>
        <begin position="208"/>
        <end position="227"/>
    </location>
</feature>
<feature type="transmembrane region" description="Helical" evidence="3">
    <location>
        <begin position="390"/>
        <end position="411"/>
    </location>
</feature>
<dbReference type="SUPFAM" id="SSF103473">
    <property type="entry name" value="MFS general substrate transporter"/>
    <property type="match status" value="1"/>
</dbReference>
<feature type="transmembrane region" description="Helical" evidence="3">
    <location>
        <begin position="47"/>
        <end position="68"/>
    </location>
</feature>
<accession>A0A7S1ET46</accession>
<dbReference type="AlphaFoldDB" id="A0A7S1ET46"/>
<protein>
    <recommendedName>
        <fullName evidence="5">Major facilitator superfamily (MFS) profile domain-containing protein</fullName>
    </recommendedName>
</protein>
<feature type="transmembrane region" description="Helical" evidence="3">
    <location>
        <begin position="477"/>
        <end position="495"/>
    </location>
</feature>
<keyword evidence="3" id="KW-0812">Transmembrane</keyword>
<feature type="transmembrane region" description="Helical" evidence="3">
    <location>
        <begin position="329"/>
        <end position="351"/>
    </location>
</feature>
<feature type="transmembrane region" description="Helical" evidence="3">
    <location>
        <begin position="80"/>
        <end position="105"/>
    </location>
</feature>
<name>A0A7S1ET46_9RHOD</name>
<gene>
    <name evidence="4" type="ORF">TOLI1172_LOCUS6283</name>
</gene>
<feature type="transmembrane region" description="Helical" evidence="3">
    <location>
        <begin position="423"/>
        <end position="443"/>
    </location>
</feature>
<keyword evidence="3" id="KW-1133">Transmembrane helix</keyword>
<dbReference type="GO" id="GO:0022857">
    <property type="term" value="F:transmembrane transporter activity"/>
    <property type="evidence" value="ECO:0007669"/>
    <property type="project" value="InterPro"/>
</dbReference>